<feature type="transmembrane region" description="Helical" evidence="3">
    <location>
        <begin position="12"/>
        <end position="34"/>
    </location>
</feature>
<dbReference type="SUPFAM" id="SSF49590">
    <property type="entry name" value="PHL pollen allergen"/>
    <property type="match status" value="1"/>
</dbReference>
<dbReference type="InterPro" id="IPR049818">
    <property type="entry name" value="Expansin_EXLX1-like"/>
</dbReference>
<keyword evidence="1" id="KW-0732">Signal</keyword>
<dbReference type="InterPro" id="IPR036908">
    <property type="entry name" value="RlpA-like_sf"/>
</dbReference>
<reference evidence="4" key="1">
    <citation type="submission" date="2022-06" db="EMBL/GenBank/DDBJ databases">
        <title>Novel species in genus nocardia.</title>
        <authorList>
            <person name="Li F."/>
        </authorList>
    </citation>
    <scope>NUCLEOTIDE SEQUENCE</scope>
    <source>
        <strain evidence="4">CDC141</strain>
    </source>
</reference>
<dbReference type="CDD" id="cd22272">
    <property type="entry name" value="DPBB_EXLX1-like"/>
    <property type="match status" value="1"/>
</dbReference>
<dbReference type="PANTHER" id="PTHR31836:SF21">
    <property type="entry name" value="EXPANSIN-LIKE PROTEIN 7"/>
    <property type="match status" value="1"/>
</dbReference>
<dbReference type="Proteomes" id="UP001139157">
    <property type="component" value="Unassembled WGS sequence"/>
</dbReference>
<feature type="compositionally biased region" description="Pro residues" evidence="2">
    <location>
        <begin position="279"/>
        <end position="290"/>
    </location>
</feature>
<proteinExistence type="predicted"/>
<dbReference type="SUPFAM" id="SSF50685">
    <property type="entry name" value="Barwin-like endoglucanases"/>
    <property type="match status" value="1"/>
</dbReference>
<protein>
    <recommendedName>
        <fullName evidence="6">RlpA-like protein double-psi beta-barrel domain-containing protein</fullName>
    </recommendedName>
</protein>
<dbReference type="AlphaFoldDB" id="A0A9X2E193"/>
<evidence type="ECO:0000313" key="4">
    <source>
        <dbReference type="EMBL" id="MCM6772157.1"/>
    </source>
</evidence>
<dbReference type="Gene3D" id="2.60.40.760">
    <property type="entry name" value="Expansin, cellulose-binding-like domain"/>
    <property type="match status" value="1"/>
</dbReference>
<keyword evidence="3" id="KW-0812">Transmembrane</keyword>
<feature type="region of interest" description="Disordered" evidence="2">
    <location>
        <begin position="273"/>
        <end position="297"/>
    </location>
</feature>
<organism evidence="4 5">
    <name type="scientific">Nocardia pulmonis</name>
    <dbReference type="NCBI Taxonomy" id="2951408"/>
    <lineage>
        <taxon>Bacteria</taxon>
        <taxon>Bacillati</taxon>
        <taxon>Actinomycetota</taxon>
        <taxon>Actinomycetes</taxon>
        <taxon>Mycobacteriales</taxon>
        <taxon>Nocardiaceae</taxon>
        <taxon>Nocardia</taxon>
    </lineage>
</organism>
<dbReference type="InterPro" id="IPR051477">
    <property type="entry name" value="Expansin_CellWall"/>
</dbReference>
<evidence type="ECO:0000256" key="1">
    <source>
        <dbReference type="ARBA" id="ARBA00022729"/>
    </source>
</evidence>
<dbReference type="PANTHER" id="PTHR31836">
    <property type="match status" value="1"/>
</dbReference>
<gene>
    <name evidence="4" type="ORF">NDR86_01560</name>
</gene>
<sequence>MHRVTQQQHVRAAWPWVLGALVLGAVVAFVVWVVRPQSPNCRTVAVTASPTTTAPVASPTTMPTNPPVAEPIPVGERREPPEAGQARYYVFNQNVSCSFPNLPLDGYYVGVPTDEYAGGAICGSYVDVAGPLGSVRAMVVDRCPGCGPRQYDLSTAAFTRIAEQGQGVVSIQLSRVHDPGPPPEVSYRVQDGSSSAWLGLLFADTGNPLSRVEIRPEAGGPGRVLNRGMDNYWTVSGAGPGPFTALLTDIHGNQIQIPNIPVDPGRIERTGLRLYDDAPPSPAPTTPPPTTTITTPPAPVIVTSEVCT</sequence>
<keyword evidence="3" id="KW-0472">Membrane</keyword>
<evidence type="ECO:0008006" key="6">
    <source>
        <dbReference type="Google" id="ProtNLM"/>
    </source>
</evidence>
<dbReference type="RefSeq" id="WP_251909027.1">
    <property type="nucleotide sequence ID" value="NZ_JAMRXG010000001.1"/>
</dbReference>
<keyword evidence="3" id="KW-1133">Transmembrane helix</keyword>
<evidence type="ECO:0000256" key="2">
    <source>
        <dbReference type="SAM" id="MobiDB-lite"/>
    </source>
</evidence>
<evidence type="ECO:0000313" key="5">
    <source>
        <dbReference type="Proteomes" id="UP001139157"/>
    </source>
</evidence>
<dbReference type="NCBIfam" id="NF041144">
    <property type="entry name" value="expansin_EXLX1"/>
    <property type="match status" value="1"/>
</dbReference>
<feature type="compositionally biased region" description="Low complexity" evidence="2">
    <location>
        <begin position="52"/>
        <end position="63"/>
    </location>
</feature>
<keyword evidence="5" id="KW-1185">Reference proteome</keyword>
<name>A0A9X2E193_9NOCA</name>
<dbReference type="EMBL" id="JAMRXG010000001">
    <property type="protein sequence ID" value="MCM6772157.1"/>
    <property type="molecule type" value="Genomic_DNA"/>
</dbReference>
<dbReference type="InterPro" id="IPR036749">
    <property type="entry name" value="Expansin_CBD_sf"/>
</dbReference>
<evidence type="ECO:0000256" key="3">
    <source>
        <dbReference type="SAM" id="Phobius"/>
    </source>
</evidence>
<feature type="region of interest" description="Disordered" evidence="2">
    <location>
        <begin position="52"/>
        <end position="79"/>
    </location>
</feature>
<accession>A0A9X2E193</accession>
<comment type="caution">
    <text evidence="4">The sequence shown here is derived from an EMBL/GenBank/DDBJ whole genome shotgun (WGS) entry which is preliminary data.</text>
</comment>
<dbReference type="Gene3D" id="2.40.40.10">
    <property type="entry name" value="RlpA-like domain"/>
    <property type="match status" value="1"/>
</dbReference>